<proteinExistence type="inferred from homology"/>
<dbReference type="SMART" id="SM00631">
    <property type="entry name" value="Zn_pept"/>
    <property type="match status" value="1"/>
</dbReference>
<comment type="similarity">
    <text evidence="2">Belongs to the peptidase M14 family.</text>
</comment>
<evidence type="ECO:0000259" key="3">
    <source>
        <dbReference type="PROSITE" id="PS52035"/>
    </source>
</evidence>
<dbReference type="AlphaFoldDB" id="A0A4R6UNG2"/>
<dbReference type="GO" id="GO:0004181">
    <property type="term" value="F:metallocarboxypeptidase activity"/>
    <property type="evidence" value="ECO:0007669"/>
    <property type="project" value="InterPro"/>
</dbReference>
<protein>
    <submittedName>
        <fullName evidence="4">Murein tripeptide amidase MpaA</fullName>
    </submittedName>
</protein>
<evidence type="ECO:0000256" key="2">
    <source>
        <dbReference type="PROSITE-ProRule" id="PRU01379"/>
    </source>
</evidence>
<dbReference type="InterPro" id="IPR050821">
    <property type="entry name" value="Cytosolic_carboxypeptidase"/>
</dbReference>
<accession>A0A4R6UNG2</accession>
<name>A0A4R6UNG2_9GAMM</name>
<dbReference type="Pfam" id="PF18027">
    <property type="entry name" value="Pepdidase_M14_N"/>
    <property type="match status" value="1"/>
</dbReference>
<dbReference type="InterPro" id="IPR040626">
    <property type="entry name" value="Pepdidase_M14_N"/>
</dbReference>
<dbReference type="Gene3D" id="2.60.40.3120">
    <property type="match status" value="1"/>
</dbReference>
<dbReference type="GO" id="GO:0008270">
    <property type="term" value="F:zinc ion binding"/>
    <property type="evidence" value="ECO:0007669"/>
    <property type="project" value="InterPro"/>
</dbReference>
<feature type="active site" description="Proton donor/acceptor" evidence="2">
    <location>
        <position position="343"/>
    </location>
</feature>
<dbReference type="Pfam" id="PF00246">
    <property type="entry name" value="Peptidase_M14"/>
    <property type="match status" value="1"/>
</dbReference>
<dbReference type="SUPFAM" id="SSF53187">
    <property type="entry name" value="Zn-dependent exopeptidases"/>
    <property type="match status" value="1"/>
</dbReference>
<comment type="caution">
    <text evidence="4">The sequence shown here is derived from an EMBL/GenBank/DDBJ whole genome shotgun (WGS) entry which is preliminary data.</text>
</comment>
<sequence>MSVQISCNFDGGAISVVKAEKFDDIQVKIRPDNASEFAQWFFFRVHETKGQELRLRFLELSKTAYPKGWEDYQVVASYNRREWFRVPTRFDGETMEVQMTAECDEVYFAYFEPYSYERHLDLIGWANESPLVNVRQLGQTIDGRDMTMLIIEDKEAKPAKLKAKRKVWMIARQHPGETMAEWFVEGFLERLLDGNDAMARAALQDAVFYVVPHMNPDGAVRGNLRTNAVGANLNREWLESTVERSPEVFHVREAMKRIGVDMALDVHGDEGLAYNFVAGCEGVPSYDERHAGLEKQFKDAWHIASPEFQDIYGYDKDEPGKANLSMATSWIGEQFKCLSYTIEMPFKDNANLPDVEFGWSSERSRQFGASVLQPIVQLLPNLR</sequence>
<evidence type="ECO:0000313" key="4">
    <source>
        <dbReference type="EMBL" id="TDQ48660.1"/>
    </source>
</evidence>
<evidence type="ECO:0000313" key="5">
    <source>
        <dbReference type="Proteomes" id="UP000295375"/>
    </source>
</evidence>
<keyword evidence="5" id="KW-1185">Reference proteome</keyword>
<dbReference type="Gene3D" id="3.40.630.10">
    <property type="entry name" value="Zn peptidases"/>
    <property type="match status" value="1"/>
</dbReference>
<dbReference type="PANTHER" id="PTHR12756">
    <property type="entry name" value="CYTOSOLIC CARBOXYPEPTIDASE"/>
    <property type="match status" value="1"/>
</dbReference>
<dbReference type="PANTHER" id="PTHR12756:SF11">
    <property type="entry name" value="CYTOSOLIC CARBOXYPEPTIDASE 1"/>
    <property type="match status" value="1"/>
</dbReference>
<feature type="domain" description="Peptidase M14" evidence="3">
    <location>
        <begin position="112"/>
        <end position="382"/>
    </location>
</feature>
<organism evidence="4 5">
    <name type="scientific">Permianibacter aggregans</name>
    <dbReference type="NCBI Taxonomy" id="1510150"/>
    <lineage>
        <taxon>Bacteria</taxon>
        <taxon>Pseudomonadati</taxon>
        <taxon>Pseudomonadota</taxon>
        <taxon>Gammaproteobacteria</taxon>
        <taxon>Pseudomonadales</taxon>
        <taxon>Pseudomonadaceae</taxon>
        <taxon>Permianibacter</taxon>
    </lineage>
</organism>
<dbReference type="GO" id="GO:0006508">
    <property type="term" value="P:proteolysis"/>
    <property type="evidence" value="ECO:0007669"/>
    <property type="project" value="InterPro"/>
</dbReference>
<reference evidence="4 5" key="1">
    <citation type="submission" date="2019-03" db="EMBL/GenBank/DDBJ databases">
        <title>Genomic Encyclopedia of Type Strains, Phase IV (KMG-IV): sequencing the most valuable type-strain genomes for metagenomic binning, comparative biology and taxonomic classification.</title>
        <authorList>
            <person name="Goeker M."/>
        </authorList>
    </citation>
    <scope>NUCLEOTIDE SEQUENCE [LARGE SCALE GENOMIC DNA]</scope>
    <source>
        <strain evidence="4 5">DSM 103792</strain>
    </source>
</reference>
<dbReference type="RefSeq" id="WP_232475444.1">
    <property type="nucleotide sequence ID" value="NZ_CP037953.1"/>
</dbReference>
<dbReference type="Proteomes" id="UP000295375">
    <property type="component" value="Unassembled WGS sequence"/>
</dbReference>
<dbReference type="PROSITE" id="PS52035">
    <property type="entry name" value="PEPTIDASE_M14"/>
    <property type="match status" value="1"/>
</dbReference>
<comment type="cofactor">
    <cofactor evidence="1">
        <name>Zn(2+)</name>
        <dbReference type="ChEBI" id="CHEBI:29105"/>
    </cofactor>
</comment>
<dbReference type="CDD" id="cd06234">
    <property type="entry name" value="M14_PaCCP-like"/>
    <property type="match status" value="1"/>
</dbReference>
<gene>
    <name evidence="4" type="ORF">EV696_106100</name>
</gene>
<dbReference type="EMBL" id="SNYM01000006">
    <property type="protein sequence ID" value="TDQ48660.1"/>
    <property type="molecule type" value="Genomic_DNA"/>
</dbReference>
<dbReference type="InterPro" id="IPR000834">
    <property type="entry name" value="Peptidase_M14"/>
</dbReference>
<evidence type="ECO:0000256" key="1">
    <source>
        <dbReference type="ARBA" id="ARBA00001947"/>
    </source>
</evidence>